<proteinExistence type="predicted"/>
<evidence type="ECO:0000313" key="4">
    <source>
        <dbReference type="Proteomes" id="UP000587070"/>
    </source>
</evidence>
<organism evidence="3 4">
    <name type="scientific">Rhodocyclus tenuis</name>
    <name type="common">Rhodospirillum tenue</name>
    <dbReference type="NCBI Taxonomy" id="1066"/>
    <lineage>
        <taxon>Bacteria</taxon>
        <taxon>Pseudomonadati</taxon>
        <taxon>Pseudomonadota</taxon>
        <taxon>Betaproteobacteria</taxon>
        <taxon>Rhodocyclales</taxon>
        <taxon>Rhodocyclaceae</taxon>
        <taxon>Rhodocyclus</taxon>
    </lineage>
</organism>
<dbReference type="Pfam" id="PF10145">
    <property type="entry name" value="PhageMin_Tail"/>
    <property type="match status" value="1"/>
</dbReference>
<keyword evidence="4" id="KW-1185">Reference proteome</keyword>
<evidence type="ECO:0000256" key="1">
    <source>
        <dbReference type="ARBA" id="ARBA00022612"/>
    </source>
</evidence>
<evidence type="ECO:0000259" key="2">
    <source>
        <dbReference type="Pfam" id="PF10145"/>
    </source>
</evidence>
<dbReference type="NCBIfam" id="TIGR01760">
    <property type="entry name" value="tape_meas_TP901"/>
    <property type="match status" value="1"/>
</dbReference>
<sequence>MSNRDLSLALRLYTDSARFVAGLTQAGGSVSRFAKGAKREIDTLKGAMSSLQGQLATLGVSVGAVATAAQSGRMDKSLTQIGQTAGMSRGEVEKLRSELFRMSGETGQNVDDLQGGFNNAVQAGLKFSEALPVIDATNKAMAVTGASADRLTSGLTVASTAFNFDLSKPGLAALLLDKMTVAGRQGNAELQNLSDIFARVGVNAASAGMGFDQTLAFIETLSQVEKQPERLSTLADSTLRLFTNLKYMKAAASATGVKFFDAKGERRNVADIFNDLKAKYDTLKTDKARAIFLQNAFGEADLDTIKGLKTLLGGNSLSKFGEFSAAIGAAGGAISRDLPEAISNSIDQTGRLKAALRLAADDFVRPLNDTYQKWVGFALDKKENGGLGIDGKDMILGGALGAAGIFGAARYGGKAVGALAKRFGGTAAGVAEGKALEAAMGVTPVFVVNWPASMGGAADIAGAAAGAGAGGAAAKAASRAKSLAVLAGGLPLSAWGSMGAAGLATAGTGVVGAGAAGYGIGSAINQLLNWGTSKLSGEQSLGALIYEWMHSEESKVGGEIRVRVDQDGRVSSVAATTSNPRVPMNVDAGRTMVTP</sequence>
<feature type="domain" description="Phage tail tape measure protein" evidence="2">
    <location>
        <begin position="101"/>
        <end position="298"/>
    </location>
</feature>
<comment type="caution">
    <text evidence="3">The sequence shown here is derived from an EMBL/GenBank/DDBJ whole genome shotgun (WGS) entry which is preliminary data.</text>
</comment>
<dbReference type="InterPro" id="IPR010090">
    <property type="entry name" value="Phage_tape_meas"/>
</dbReference>
<dbReference type="RefSeq" id="WP_153114622.1">
    <property type="nucleotide sequence ID" value="NZ_JACIGE010000002.1"/>
</dbReference>
<dbReference type="PANTHER" id="PTHR37813">
    <property type="entry name" value="FELS-2 PROPHAGE PROTEIN"/>
    <property type="match status" value="1"/>
</dbReference>
<accession>A0A840G5E4</accession>
<keyword evidence="1" id="KW-1188">Viral release from host cell</keyword>
<dbReference type="AlphaFoldDB" id="A0A840G5E4"/>
<dbReference type="Proteomes" id="UP000587070">
    <property type="component" value="Unassembled WGS sequence"/>
</dbReference>
<reference evidence="3 4" key="1">
    <citation type="submission" date="2020-08" db="EMBL/GenBank/DDBJ databases">
        <title>Genome sequencing of Purple Non-Sulfur Bacteria from various extreme environments.</title>
        <authorList>
            <person name="Mayer M."/>
        </authorList>
    </citation>
    <scope>NUCLEOTIDE SEQUENCE [LARGE SCALE GENOMIC DNA]</scope>
    <source>
        <strain evidence="3 4">2761</strain>
    </source>
</reference>
<name>A0A840G5E4_RHOTE</name>
<protein>
    <submittedName>
        <fullName evidence="3">TP901 family phage tail tape measure protein</fullName>
    </submittedName>
</protein>
<dbReference type="EMBL" id="JACIGE010000002">
    <property type="protein sequence ID" value="MBB4246561.1"/>
    <property type="molecule type" value="Genomic_DNA"/>
</dbReference>
<dbReference type="PANTHER" id="PTHR37813:SF1">
    <property type="entry name" value="FELS-2 PROPHAGE PROTEIN"/>
    <property type="match status" value="1"/>
</dbReference>
<gene>
    <name evidence="3" type="ORF">GGD90_000918</name>
</gene>
<dbReference type="OrthoDB" id="5462215at2"/>
<evidence type="ECO:0000313" key="3">
    <source>
        <dbReference type="EMBL" id="MBB4246561.1"/>
    </source>
</evidence>